<keyword evidence="3" id="KW-1185">Reference proteome</keyword>
<name>A0AAQ3U2V8_PASNO</name>
<sequence length="75" mass="7648">MLPARHCSPASAGGAAVPVRGPKFPDATVLHGGSLPNLRERFICHVEMENGEPGDGIGSPPRAGGRGGECSTDIK</sequence>
<dbReference type="Proteomes" id="UP001341281">
    <property type="component" value="Chromosome 07"/>
</dbReference>
<evidence type="ECO:0000256" key="1">
    <source>
        <dbReference type="SAM" id="MobiDB-lite"/>
    </source>
</evidence>
<reference evidence="2 3" key="1">
    <citation type="submission" date="2024-02" db="EMBL/GenBank/DDBJ databases">
        <title>High-quality chromosome-scale genome assembly of Pensacola bahiagrass (Paspalum notatum Flugge var. saurae).</title>
        <authorList>
            <person name="Vega J.M."/>
            <person name="Podio M."/>
            <person name="Orjuela J."/>
            <person name="Siena L.A."/>
            <person name="Pessino S.C."/>
            <person name="Combes M.C."/>
            <person name="Mariac C."/>
            <person name="Albertini E."/>
            <person name="Pupilli F."/>
            <person name="Ortiz J.P.A."/>
            <person name="Leblanc O."/>
        </authorList>
    </citation>
    <scope>NUCLEOTIDE SEQUENCE [LARGE SCALE GENOMIC DNA]</scope>
    <source>
        <strain evidence="2">R1</strain>
        <tissue evidence="2">Leaf</tissue>
    </source>
</reference>
<dbReference type="AlphaFoldDB" id="A0AAQ3U2V8"/>
<dbReference type="EMBL" id="CP144751">
    <property type="protein sequence ID" value="WVZ84303.1"/>
    <property type="molecule type" value="Genomic_DNA"/>
</dbReference>
<accession>A0AAQ3U2V8</accession>
<proteinExistence type="predicted"/>
<evidence type="ECO:0000313" key="3">
    <source>
        <dbReference type="Proteomes" id="UP001341281"/>
    </source>
</evidence>
<gene>
    <name evidence="2" type="ORF">U9M48_031350</name>
</gene>
<feature type="region of interest" description="Disordered" evidence="1">
    <location>
        <begin position="1"/>
        <end position="22"/>
    </location>
</feature>
<feature type="region of interest" description="Disordered" evidence="1">
    <location>
        <begin position="49"/>
        <end position="75"/>
    </location>
</feature>
<organism evidence="2 3">
    <name type="scientific">Paspalum notatum var. saurae</name>
    <dbReference type="NCBI Taxonomy" id="547442"/>
    <lineage>
        <taxon>Eukaryota</taxon>
        <taxon>Viridiplantae</taxon>
        <taxon>Streptophyta</taxon>
        <taxon>Embryophyta</taxon>
        <taxon>Tracheophyta</taxon>
        <taxon>Spermatophyta</taxon>
        <taxon>Magnoliopsida</taxon>
        <taxon>Liliopsida</taxon>
        <taxon>Poales</taxon>
        <taxon>Poaceae</taxon>
        <taxon>PACMAD clade</taxon>
        <taxon>Panicoideae</taxon>
        <taxon>Andropogonodae</taxon>
        <taxon>Paspaleae</taxon>
        <taxon>Paspalinae</taxon>
        <taxon>Paspalum</taxon>
    </lineage>
</organism>
<evidence type="ECO:0000313" key="2">
    <source>
        <dbReference type="EMBL" id="WVZ84303.1"/>
    </source>
</evidence>
<protein>
    <submittedName>
        <fullName evidence="2">Uncharacterized protein</fullName>
    </submittedName>
</protein>